<dbReference type="InterPro" id="IPR019333">
    <property type="entry name" value="INTS3_N"/>
</dbReference>
<keyword evidence="5" id="KW-0539">Nucleus</keyword>
<dbReference type="GO" id="GO:0005634">
    <property type="term" value="C:nucleus"/>
    <property type="evidence" value="ECO:0007669"/>
    <property type="project" value="UniProtKB-SubCell"/>
</dbReference>
<name>A0A9D4KLX0_DREPO</name>
<reference evidence="9" key="1">
    <citation type="journal article" date="2019" name="bioRxiv">
        <title>The Genome of the Zebra Mussel, Dreissena polymorpha: A Resource for Invasive Species Research.</title>
        <authorList>
            <person name="McCartney M.A."/>
            <person name="Auch B."/>
            <person name="Kono T."/>
            <person name="Mallez S."/>
            <person name="Zhang Y."/>
            <person name="Obille A."/>
            <person name="Becker A."/>
            <person name="Abrahante J.E."/>
            <person name="Garbe J."/>
            <person name="Badalamenti J.P."/>
            <person name="Herman A."/>
            <person name="Mangelson H."/>
            <person name="Liachko I."/>
            <person name="Sullivan S."/>
            <person name="Sone E.D."/>
            <person name="Koren S."/>
            <person name="Silverstein K.A.T."/>
            <person name="Beckman K.B."/>
            <person name="Gohl D.M."/>
        </authorList>
    </citation>
    <scope>NUCLEOTIDE SEQUENCE</scope>
    <source>
        <strain evidence="9">Duluth1</strain>
        <tissue evidence="9">Whole animal</tissue>
    </source>
</reference>
<dbReference type="InterPro" id="IPR045334">
    <property type="entry name" value="INTS3"/>
</dbReference>
<evidence type="ECO:0000256" key="3">
    <source>
        <dbReference type="ARBA" id="ARBA00006130"/>
    </source>
</evidence>
<dbReference type="EMBL" id="JAIWYP010000004">
    <property type="protein sequence ID" value="KAH3841975.1"/>
    <property type="molecule type" value="Genomic_DNA"/>
</dbReference>
<comment type="caution">
    <text evidence="9">The sequence shown here is derived from an EMBL/GenBank/DDBJ whole genome shotgun (WGS) entry which is preliminary data.</text>
</comment>
<evidence type="ECO:0000259" key="7">
    <source>
        <dbReference type="Pfam" id="PF10189"/>
    </source>
</evidence>
<comment type="subcellular location">
    <subcellularLocation>
        <location evidence="2">Cytoplasm</location>
    </subcellularLocation>
    <subcellularLocation>
        <location evidence="1">Nucleus</location>
    </subcellularLocation>
</comment>
<dbReference type="AlphaFoldDB" id="A0A9D4KLX0"/>
<evidence type="ECO:0000256" key="6">
    <source>
        <dbReference type="SAM" id="MobiDB-lite"/>
    </source>
</evidence>
<dbReference type="GO" id="GO:0005737">
    <property type="term" value="C:cytoplasm"/>
    <property type="evidence" value="ECO:0007669"/>
    <property type="project" value="UniProtKB-SubCell"/>
</dbReference>
<sequence>MRQIAGGDITPKNVWLAESVLDILTEFRPWLEKYPGLVPVIIYTYLRVIVDHTGQIFTNLRQRESEFAASLLRDKWSECMVIGRDLLRLLQNVARLPEFESLWRDIMLNPSILAPNFTGIQQLLTIRTSRKFQISRLTPDMENKLVFLTTKVKFGQHKRYQDWFQRQYLSTPESQSLRCDLIRYICCVFHPSNELLCSEIIPRWAVIGWLLQTCTSNVAASNAKLSLFYDWIFFDPEKDSIMNIEPAILVMFYSMRSHPAITATLLDFLCRIMNNFCSTHTEQVRSGIHKSLKTILEKRVLPSLQPLFENPKLDKELRALVQLNFTEFISTDAPLKAEDEDGMNKEMTGLDMDEETNHFTVENNLSDAAFSDDEDDVVDRNNHEERGFHPIRDPHRYQSIDITEHLQQLDGDIRDYAMQLQEERSQEDQCESMDHLMQSFVHEAEEYDGDMVAVLALCLCQILIEEFNNNIFPEEVDDESLEESIGTPLFVMLRFLSATPEESPSRAPLFQLLGEMYMKQPRIGYLLLYFLKIGKINDERMQTYRDFVKSLESHYTLESCLVADMKICEEDDIRLFTFLLPDIYSQFTSVCVGNTELLHMVVSTIDGSQLQELICQILQGNLVMFRKESFLKVLNASLEWETLEQYFLWQLITAHNIPLDYMMPILPKLDYHSHAEALTSIMILLKQDCPSSDLLRPILCRECKKNDFFTVSILNYWAQEFEDKLAELIYTQFAKVNSGGGTPSKKRHRPGSNSKKDVPTADQILAHLDHMRQICRNISLLQHASVQLALQQAQQTANDTQKTKFSDLLALAEDMVDLKSMRVLRGLPGRRAAAAAASTSSKTSGKSRKLNEESSSESSSSEEETIKPRAKKRKKTNPVDDDSE</sequence>
<evidence type="ECO:0000313" key="10">
    <source>
        <dbReference type="Proteomes" id="UP000828390"/>
    </source>
</evidence>
<dbReference type="Pfam" id="PF10189">
    <property type="entry name" value="Ints3_N"/>
    <property type="match status" value="1"/>
</dbReference>
<accession>A0A9D4KLX0</accession>
<feature type="domain" description="Ints3-like C-terminal" evidence="8">
    <location>
        <begin position="417"/>
        <end position="812"/>
    </location>
</feature>
<gene>
    <name evidence="9" type="ORF">DPMN_115462</name>
</gene>
<organism evidence="9 10">
    <name type="scientific">Dreissena polymorpha</name>
    <name type="common">Zebra mussel</name>
    <name type="synonym">Mytilus polymorpha</name>
    <dbReference type="NCBI Taxonomy" id="45954"/>
    <lineage>
        <taxon>Eukaryota</taxon>
        <taxon>Metazoa</taxon>
        <taxon>Spiralia</taxon>
        <taxon>Lophotrochozoa</taxon>
        <taxon>Mollusca</taxon>
        <taxon>Bivalvia</taxon>
        <taxon>Autobranchia</taxon>
        <taxon>Heteroconchia</taxon>
        <taxon>Euheterodonta</taxon>
        <taxon>Imparidentia</taxon>
        <taxon>Neoheterodontei</taxon>
        <taxon>Myida</taxon>
        <taxon>Dreissenoidea</taxon>
        <taxon>Dreissenidae</taxon>
        <taxon>Dreissena</taxon>
    </lineage>
</organism>
<feature type="region of interest" description="Disordered" evidence="6">
    <location>
        <begin position="834"/>
        <end position="884"/>
    </location>
</feature>
<evidence type="ECO:0008006" key="11">
    <source>
        <dbReference type="Google" id="ProtNLM"/>
    </source>
</evidence>
<evidence type="ECO:0000313" key="9">
    <source>
        <dbReference type="EMBL" id="KAH3841975.1"/>
    </source>
</evidence>
<dbReference type="PANTHER" id="PTHR13587:SF7">
    <property type="entry name" value="INTEGRATOR COMPLEX SUBUNIT 3"/>
    <property type="match status" value="1"/>
</dbReference>
<keyword evidence="10" id="KW-1185">Reference proteome</keyword>
<dbReference type="Proteomes" id="UP000828390">
    <property type="component" value="Unassembled WGS sequence"/>
</dbReference>
<evidence type="ECO:0000256" key="2">
    <source>
        <dbReference type="ARBA" id="ARBA00004496"/>
    </source>
</evidence>
<evidence type="ECO:0000259" key="8">
    <source>
        <dbReference type="Pfam" id="PF24566"/>
    </source>
</evidence>
<dbReference type="Pfam" id="PF24566">
    <property type="entry name" value="HEAT_Ints3_C"/>
    <property type="match status" value="1"/>
</dbReference>
<reference evidence="9" key="2">
    <citation type="submission" date="2020-11" db="EMBL/GenBank/DDBJ databases">
        <authorList>
            <person name="McCartney M.A."/>
            <person name="Auch B."/>
            <person name="Kono T."/>
            <person name="Mallez S."/>
            <person name="Becker A."/>
            <person name="Gohl D.M."/>
            <person name="Silverstein K.A.T."/>
            <person name="Koren S."/>
            <person name="Bechman K.B."/>
            <person name="Herman A."/>
            <person name="Abrahante J.E."/>
            <person name="Garbe J."/>
        </authorList>
    </citation>
    <scope>NUCLEOTIDE SEQUENCE</scope>
    <source>
        <strain evidence="9">Duluth1</strain>
        <tissue evidence="9">Whole animal</tissue>
    </source>
</reference>
<keyword evidence="4" id="KW-0963">Cytoplasm</keyword>
<evidence type="ECO:0000256" key="1">
    <source>
        <dbReference type="ARBA" id="ARBA00004123"/>
    </source>
</evidence>
<evidence type="ECO:0000256" key="4">
    <source>
        <dbReference type="ARBA" id="ARBA00022490"/>
    </source>
</evidence>
<dbReference type="PANTHER" id="PTHR13587">
    <property type="entry name" value="INTEGRATOR COMPLEX SUBUNIT 3"/>
    <property type="match status" value="1"/>
</dbReference>
<proteinExistence type="inferred from homology"/>
<evidence type="ECO:0000256" key="5">
    <source>
        <dbReference type="ARBA" id="ARBA00023242"/>
    </source>
</evidence>
<comment type="similarity">
    <text evidence="3">Belongs to the Integrator subunit 3 family.</text>
</comment>
<protein>
    <recommendedName>
        <fullName evidence="11">SOSS complex subunit A homolog</fullName>
    </recommendedName>
</protein>
<dbReference type="InterPro" id="IPR056518">
    <property type="entry name" value="HEAT_Ints3_C"/>
</dbReference>
<feature type="region of interest" description="Disordered" evidence="6">
    <location>
        <begin position="738"/>
        <end position="758"/>
    </location>
</feature>
<feature type="domain" description="Integrator complex subunit 3 N-terminal" evidence="7">
    <location>
        <begin position="1"/>
        <end position="322"/>
    </location>
</feature>
<feature type="compositionally biased region" description="Low complexity" evidence="6">
    <location>
        <begin position="834"/>
        <end position="844"/>
    </location>
</feature>